<dbReference type="EMBL" id="HBHX01034661">
    <property type="protein sequence ID" value="CAE0118530.1"/>
    <property type="molecule type" value="Transcribed_RNA"/>
</dbReference>
<sequence length="181" mass="19293">MLGVLLVHWARKRVVRNQIPVVATCAFVCIIACDLLLLSKVDADSSKWLMCFIAVAFGAQNAVSMLGEVGVPTTIVTGHIQKIPGLLFEVLSSGMTPMIQGALVMSGSIVLATAMGAFTVASISKARDGKLSWLLIIPGALQWTLLLLQHGFGLKRERSQTLKQPEQINSGLVLTQASPAV</sequence>
<keyword evidence="1" id="KW-0472">Membrane</keyword>
<dbReference type="Pfam" id="PF06912">
    <property type="entry name" value="DUF1275"/>
    <property type="match status" value="1"/>
</dbReference>
<keyword evidence="1" id="KW-0812">Transmembrane</keyword>
<organism evidence="2">
    <name type="scientific">Haptolina ericina</name>
    <dbReference type="NCBI Taxonomy" id="156174"/>
    <lineage>
        <taxon>Eukaryota</taxon>
        <taxon>Haptista</taxon>
        <taxon>Haptophyta</taxon>
        <taxon>Prymnesiophyceae</taxon>
        <taxon>Prymnesiales</taxon>
        <taxon>Prymnesiaceae</taxon>
        <taxon>Haptolina</taxon>
    </lineage>
</organism>
<feature type="transmembrane region" description="Helical" evidence="1">
    <location>
        <begin position="20"/>
        <end position="37"/>
    </location>
</feature>
<feature type="transmembrane region" description="Helical" evidence="1">
    <location>
        <begin position="133"/>
        <end position="152"/>
    </location>
</feature>
<gene>
    <name evidence="2" type="ORF">HERI1096_LOCUS19229</name>
</gene>
<protein>
    <submittedName>
        <fullName evidence="2">Uncharacterized protein</fullName>
    </submittedName>
</protein>
<keyword evidence="1" id="KW-1133">Transmembrane helix</keyword>
<dbReference type="AlphaFoldDB" id="A0A7S3AXL0"/>
<evidence type="ECO:0000256" key="1">
    <source>
        <dbReference type="SAM" id="Phobius"/>
    </source>
</evidence>
<proteinExistence type="predicted"/>
<evidence type="ECO:0000313" key="2">
    <source>
        <dbReference type="EMBL" id="CAE0118530.1"/>
    </source>
</evidence>
<feature type="transmembrane region" description="Helical" evidence="1">
    <location>
        <begin position="98"/>
        <end position="121"/>
    </location>
</feature>
<dbReference type="InterPro" id="IPR010699">
    <property type="entry name" value="DUF1275"/>
</dbReference>
<accession>A0A7S3AXL0</accession>
<reference evidence="2" key="1">
    <citation type="submission" date="2021-01" db="EMBL/GenBank/DDBJ databases">
        <authorList>
            <person name="Corre E."/>
            <person name="Pelletier E."/>
            <person name="Niang G."/>
            <person name="Scheremetjew M."/>
            <person name="Finn R."/>
            <person name="Kale V."/>
            <person name="Holt S."/>
            <person name="Cochrane G."/>
            <person name="Meng A."/>
            <person name="Brown T."/>
            <person name="Cohen L."/>
        </authorList>
    </citation>
    <scope>NUCLEOTIDE SEQUENCE</scope>
    <source>
        <strain evidence="2">CCMP281</strain>
    </source>
</reference>
<name>A0A7S3AXL0_9EUKA</name>